<reference evidence="2" key="1">
    <citation type="journal article" date="2013" name="Genetics">
        <title>The draft genome and transcriptome of Panagrellus redivivus are shaped by the harsh demands of a free-living lifestyle.</title>
        <authorList>
            <person name="Srinivasan J."/>
            <person name="Dillman A.R."/>
            <person name="Macchietto M.G."/>
            <person name="Heikkinen L."/>
            <person name="Lakso M."/>
            <person name="Fracchia K.M."/>
            <person name="Antoshechkin I."/>
            <person name="Mortazavi A."/>
            <person name="Wong G."/>
            <person name="Sternberg P.W."/>
        </authorList>
    </citation>
    <scope>NUCLEOTIDE SEQUENCE [LARGE SCALE GENOMIC DNA]</scope>
    <source>
        <strain evidence="2">MT8872</strain>
    </source>
</reference>
<reference evidence="3" key="2">
    <citation type="submission" date="2020-10" db="UniProtKB">
        <authorList>
            <consortium name="WormBaseParasite"/>
        </authorList>
    </citation>
    <scope>IDENTIFICATION</scope>
</reference>
<evidence type="ECO:0000313" key="3">
    <source>
        <dbReference type="WBParaSite" id="Pan_g9556.t1"/>
    </source>
</evidence>
<accession>A0A7E4WC86</accession>
<feature type="chain" id="PRO_5028944829" evidence="1">
    <location>
        <begin position="29"/>
        <end position="66"/>
    </location>
</feature>
<organism evidence="2 3">
    <name type="scientific">Panagrellus redivivus</name>
    <name type="common">Microworm</name>
    <dbReference type="NCBI Taxonomy" id="6233"/>
    <lineage>
        <taxon>Eukaryota</taxon>
        <taxon>Metazoa</taxon>
        <taxon>Ecdysozoa</taxon>
        <taxon>Nematoda</taxon>
        <taxon>Chromadorea</taxon>
        <taxon>Rhabditida</taxon>
        <taxon>Tylenchina</taxon>
        <taxon>Panagrolaimomorpha</taxon>
        <taxon>Panagrolaimoidea</taxon>
        <taxon>Panagrolaimidae</taxon>
        <taxon>Panagrellus</taxon>
    </lineage>
</organism>
<protein>
    <submittedName>
        <fullName evidence="3">Secreted protein</fullName>
    </submittedName>
</protein>
<evidence type="ECO:0000256" key="1">
    <source>
        <dbReference type="SAM" id="SignalP"/>
    </source>
</evidence>
<sequence>MNSKNFLAIVLVLCCILAFMVNVNLAGAYSISMYNVHTDPRTDFNYKRDEDILSFHTNYKEPVTFQ</sequence>
<name>A0A7E4WC86_PANRE</name>
<dbReference type="AlphaFoldDB" id="A0A7E4WC86"/>
<evidence type="ECO:0000313" key="2">
    <source>
        <dbReference type="Proteomes" id="UP000492821"/>
    </source>
</evidence>
<proteinExistence type="predicted"/>
<keyword evidence="2" id="KW-1185">Reference proteome</keyword>
<feature type="signal peptide" evidence="1">
    <location>
        <begin position="1"/>
        <end position="28"/>
    </location>
</feature>
<keyword evidence="1" id="KW-0732">Signal</keyword>
<dbReference type="Proteomes" id="UP000492821">
    <property type="component" value="Unassembled WGS sequence"/>
</dbReference>
<dbReference type="WBParaSite" id="Pan_g9556.t1">
    <property type="protein sequence ID" value="Pan_g9556.t1"/>
    <property type="gene ID" value="Pan_g9556"/>
</dbReference>